<dbReference type="RefSeq" id="WP_091503296.1">
    <property type="nucleotide sequence ID" value="NZ_FOLI01000012.1"/>
</dbReference>
<sequence>MITFKPGEIKKSGDMYFIYGDGGTGKTSLSKLFSGKKLLLTFDGSWNALVGTTDTAVMAFGKSDEATLQRTVDKYLNQYLVNDAFDVIILDNVTALQNFVLENIDGASKDGRQNYQKLQAWFRSLANSLRDSHKTILATAHQIDNGGNGLDGKGRFEADMNQKTFNAFTGPFDVVGRIYKEKGERFIDMDTENGNHAKNRIDDRTLIKAEELLNNEEEKKEDN</sequence>
<keyword evidence="2" id="KW-1185">Reference proteome</keyword>
<protein>
    <submittedName>
        <fullName evidence="1">Phage nucleotide-binding protein</fullName>
    </submittedName>
</protein>
<dbReference type="NCBIfam" id="TIGR01618">
    <property type="entry name" value="phage_P_loop"/>
    <property type="match status" value="1"/>
</dbReference>
<dbReference type="SUPFAM" id="SSF52540">
    <property type="entry name" value="P-loop containing nucleoside triphosphate hydrolases"/>
    <property type="match status" value="1"/>
</dbReference>
<accession>A0A1I1HKF2</accession>
<organism evidence="1 2">
    <name type="scientific">Fructobacillus durionis</name>
    <dbReference type="NCBI Taxonomy" id="283737"/>
    <lineage>
        <taxon>Bacteria</taxon>
        <taxon>Bacillati</taxon>
        <taxon>Bacillota</taxon>
        <taxon>Bacilli</taxon>
        <taxon>Lactobacillales</taxon>
        <taxon>Lactobacillaceae</taxon>
        <taxon>Fructobacillus</taxon>
    </lineage>
</organism>
<evidence type="ECO:0000313" key="2">
    <source>
        <dbReference type="Proteomes" id="UP000199376"/>
    </source>
</evidence>
<dbReference type="Pfam" id="PF13479">
    <property type="entry name" value="AAA_24"/>
    <property type="match status" value="1"/>
</dbReference>
<proteinExistence type="predicted"/>
<evidence type="ECO:0000313" key="1">
    <source>
        <dbReference type="EMBL" id="SFC24321.1"/>
    </source>
</evidence>
<reference evidence="1 2" key="1">
    <citation type="submission" date="2016-10" db="EMBL/GenBank/DDBJ databases">
        <authorList>
            <person name="de Groot N.N."/>
        </authorList>
    </citation>
    <scope>NUCLEOTIDE SEQUENCE [LARGE SCALE GENOMIC DNA]</scope>
    <source>
        <strain evidence="1 2">DSM 19113</strain>
    </source>
</reference>
<dbReference type="OrthoDB" id="5413799at2"/>
<dbReference type="AlphaFoldDB" id="A0A1I1HKF2"/>
<dbReference type="InterPro" id="IPR006505">
    <property type="entry name" value="Phage_nucleotide-bp"/>
</dbReference>
<dbReference type="STRING" id="283737.SAMN05660453_0035"/>
<dbReference type="EMBL" id="FOLI01000012">
    <property type="protein sequence ID" value="SFC24321.1"/>
    <property type="molecule type" value="Genomic_DNA"/>
</dbReference>
<dbReference type="InterPro" id="IPR027417">
    <property type="entry name" value="P-loop_NTPase"/>
</dbReference>
<dbReference type="Proteomes" id="UP000199376">
    <property type="component" value="Unassembled WGS sequence"/>
</dbReference>
<gene>
    <name evidence="1" type="ORF">SAMN05660453_0035</name>
</gene>
<name>A0A1I1HKF2_9LACO</name>